<evidence type="ECO:0000256" key="1">
    <source>
        <dbReference type="SAM" id="Phobius"/>
    </source>
</evidence>
<evidence type="ECO:0000313" key="2">
    <source>
        <dbReference type="EMBL" id="QNL15090.1"/>
    </source>
</evidence>
<protein>
    <submittedName>
        <fullName evidence="2">Olfactory receptor 146</fullName>
    </submittedName>
</protein>
<keyword evidence="2" id="KW-0675">Receptor</keyword>
<sequence length="106" mass="12304">MYFTGVMFCCMPIVPMVLDIVSPLNESRPAVYMFQGEYFLNQEKFYYVILLHAYVSIIVAVTLLLAIDTEYATHVFHSCAIFGVLRYYCNIKQILNICNIYNIHLS</sequence>
<reference evidence="2" key="1">
    <citation type="submission" date="2020-06" db="EMBL/GenBank/DDBJ databases">
        <authorList>
            <person name="Sheng S."/>
        </authorList>
    </citation>
    <scope>NUCLEOTIDE SEQUENCE</scope>
    <source>
        <tissue evidence="2">Antenna</tissue>
    </source>
</reference>
<feature type="transmembrane region" description="Helical" evidence="1">
    <location>
        <begin position="45"/>
        <end position="65"/>
    </location>
</feature>
<dbReference type="AlphaFoldDB" id="A0A7G8Z9G5"/>
<keyword evidence="1" id="KW-1133">Transmembrane helix</keyword>
<proteinExistence type="evidence at transcript level"/>
<keyword evidence="1" id="KW-0472">Membrane</keyword>
<dbReference type="EMBL" id="MT671086">
    <property type="protein sequence ID" value="QNL15090.1"/>
    <property type="molecule type" value="mRNA"/>
</dbReference>
<organism evidence="2">
    <name type="scientific">Aulacocentrum confusum</name>
    <dbReference type="NCBI Taxonomy" id="2767324"/>
    <lineage>
        <taxon>Eukaryota</taxon>
        <taxon>Metazoa</taxon>
        <taxon>Ecdysozoa</taxon>
        <taxon>Arthropoda</taxon>
        <taxon>Hexapoda</taxon>
        <taxon>Insecta</taxon>
        <taxon>Pterygota</taxon>
        <taxon>Neoptera</taxon>
        <taxon>Endopterygota</taxon>
        <taxon>Hymenoptera</taxon>
        <taxon>Apocrita</taxon>
        <taxon>Ichneumonoidea</taxon>
        <taxon>Braconidae</taxon>
        <taxon>Macrocentrinae</taxon>
        <taxon>Aulacocentrum</taxon>
    </lineage>
</organism>
<name>A0A7G8Z9G5_9HYME</name>
<gene>
    <name evidence="2" type="primary">OR146</name>
</gene>
<keyword evidence="1" id="KW-0812">Transmembrane</keyword>
<accession>A0A7G8Z9G5</accession>